<evidence type="ECO:0000259" key="12">
    <source>
        <dbReference type="Pfam" id="PF08496"/>
    </source>
</evidence>
<evidence type="ECO:0000256" key="5">
    <source>
        <dbReference type="ARBA" id="ARBA00022692"/>
    </source>
</evidence>
<gene>
    <name evidence="13" type="ORF">DET45_101239</name>
</gene>
<sequence length="332" mass="37162">MWDFLLDVASFVAKAAVIAFVALLIIGAIAQAVQKQKPRKGQLLVDKLSEDLRDGVQQLQLDLLDKKQRKKVKKDLKKQHKQQAGEPRKRLFVIDFNGSMDAREVDSLKREVNAIVSVAQPGEQVLVRLESGGGVVHGYGLGAAQLQRLREAELEVIVSVDKVAASGGYMMAAVAHKIQAAPFAIIGSIGVLAQMPNFHRWLKKHDVDFEQVTAGEYKRTLTIFGENTDAGRDKFKDELENIHRQFKAHISQYRPQIDIEKVATGEYWTAQEAINYGLVDELTTSDGWLLAHRDSHDMFLVRYVTKKNLGERMGRNVSALLLQLKNLVGRQA</sequence>
<dbReference type="InterPro" id="IPR002142">
    <property type="entry name" value="Peptidase_S49"/>
</dbReference>
<evidence type="ECO:0000259" key="11">
    <source>
        <dbReference type="Pfam" id="PF01343"/>
    </source>
</evidence>
<proteinExistence type="inferred from homology"/>
<dbReference type="GO" id="GO:0006508">
    <property type="term" value="P:proteolysis"/>
    <property type="evidence" value="ECO:0007669"/>
    <property type="project" value="UniProtKB-KW"/>
</dbReference>
<evidence type="ECO:0000256" key="10">
    <source>
        <dbReference type="SAM" id="Phobius"/>
    </source>
</evidence>
<evidence type="ECO:0000313" key="13">
    <source>
        <dbReference type="EMBL" id="PWW16134.1"/>
    </source>
</evidence>
<dbReference type="InterPro" id="IPR013703">
    <property type="entry name" value="Peptidase_S49_N_proteobac"/>
</dbReference>
<evidence type="ECO:0000256" key="1">
    <source>
        <dbReference type="ARBA" id="ARBA00004236"/>
    </source>
</evidence>
<protein>
    <submittedName>
        <fullName evidence="13">Inner membrane peptidase</fullName>
    </submittedName>
</protein>
<evidence type="ECO:0000256" key="3">
    <source>
        <dbReference type="ARBA" id="ARBA00022475"/>
    </source>
</evidence>
<name>A0A317QDU5_9GAMM</name>
<dbReference type="Proteomes" id="UP000246964">
    <property type="component" value="Unassembled WGS sequence"/>
</dbReference>
<keyword evidence="9 10" id="KW-0472">Membrane</keyword>
<reference evidence="13 14" key="1">
    <citation type="submission" date="2018-05" db="EMBL/GenBank/DDBJ databases">
        <title>Freshwater and sediment microbial communities from various areas in North America, analyzing microbe dynamics in response to fracking.</title>
        <authorList>
            <person name="Lamendella R."/>
        </authorList>
    </citation>
    <scope>NUCLEOTIDE SEQUENCE [LARGE SCALE GENOMIC DNA]</scope>
    <source>
        <strain evidence="13 14">125B1</strain>
    </source>
</reference>
<evidence type="ECO:0000313" key="14">
    <source>
        <dbReference type="Proteomes" id="UP000246964"/>
    </source>
</evidence>
<dbReference type="AlphaFoldDB" id="A0A317QDU5"/>
<keyword evidence="5 10" id="KW-0812">Transmembrane</keyword>
<keyword evidence="3" id="KW-1003">Cell membrane</keyword>
<keyword evidence="6" id="KW-0378">Hydrolase</keyword>
<dbReference type="PANTHER" id="PTHR42987:SF4">
    <property type="entry name" value="PROTEASE SOHB-RELATED"/>
    <property type="match status" value="1"/>
</dbReference>
<dbReference type="Pfam" id="PF01343">
    <property type="entry name" value="Peptidase_S49"/>
    <property type="match status" value="1"/>
</dbReference>
<keyword evidence="4" id="KW-0645">Protease</keyword>
<evidence type="ECO:0000256" key="9">
    <source>
        <dbReference type="ARBA" id="ARBA00023136"/>
    </source>
</evidence>
<evidence type="ECO:0000256" key="8">
    <source>
        <dbReference type="ARBA" id="ARBA00022989"/>
    </source>
</evidence>
<dbReference type="PANTHER" id="PTHR42987">
    <property type="entry name" value="PEPTIDASE S49"/>
    <property type="match status" value="1"/>
</dbReference>
<organism evidence="13 14">
    <name type="scientific">Pseudidiomarina maritima</name>
    <dbReference type="NCBI Taxonomy" id="519453"/>
    <lineage>
        <taxon>Bacteria</taxon>
        <taxon>Pseudomonadati</taxon>
        <taxon>Pseudomonadota</taxon>
        <taxon>Gammaproteobacteria</taxon>
        <taxon>Alteromonadales</taxon>
        <taxon>Idiomarinaceae</taxon>
        <taxon>Pseudidiomarina</taxon>
    </lineage>
</organism>
<evidence type="ECO:0000256" key="6">
    <source>
        <dbReference type="ARBA" id="ARBA00022801"/>
    </source>
</evidence>
<dbReference type="NCBIfam" id="NF008745">
    <property type="entry name" value="PRK11778.1"/>
    <property type="match status" value="1"/>
</dbReference>
<dbReference type="Pfam" id="PF08496">
    <property type="entry name" value="Peptidase_S49_N"/>
    <property type="match status" value="1"/>
</dbReference>
<comment type="caution">
    <text evidence="13">The sequence shown here is derived from an EMBL/GenBank/DDBJ whole genome shotgun (WGS) entry which is preliminary data.</text>
</comment>
<dbReference type="RefSeq" id="WP_110074875.1">
    <property type="nucleotide sequence ID" value="NZ_QGTT01000001.1"/>
</dbReference>
<dbReference type="InterPro" id="IPR029045">
    <property type="entry name" value="ClpP/crotonase-like_dom_sf"/>
</dbReference>
<dbReference type="InterPro" id="IPR047272">
    <property type="entry name" value="S49_SppA_C"/>
</dbReference>
<evidence type="ECO:0000256" key="7">
    <source>
        <dbReference type="ARBA" id="ARBA00022825"/>
    </source>
</evidence>
<dbReference type="OrthoDB" id="5614232at2"/>
<keyword evidence="7" id="KW-0720">Serine protease</keyword>
<evidence type="ECO:0000256" key="4">
    <source>
        <dbReference type="ARBA" id="ARBA00022670"/>
    </source>
</evidence>
<accession>A0A317QDU5</accession>
<dbReference type="Gene3D" id="6.20.330.10">
    <property type="match status" value="1"/>
</dbReference>
<dbReference type="GO" id="GO:0005886">
    <property type="term" value="C:plasma membrane"/>
    <property type="evidence" value="ECO:0007669"/>
    <property type="project" value="UniProtKB-SubCell"/>
</dbReference>
<dbReference type="EMBL" id="QGTT01000001">
    <property type="protein sequence ID" value="PWW16134.1"/>
    <property type="molecule type" value="Genomic_DNA"/>
</dbReference>
<feature type="transmembrane region" description="Helical" evidence="10">
    <location>
        <begin position="12"/>
        <end position="33"/>
    </location>
</feature>
<dbReference type="GO" id="GO:0004252">
    <property type="term" value="F:serine-type endopeptidase activity"/>
    <property type="evidence" value="ECO:0007669"/>
    <property type="project" value="InterPro"/>
</dbReference>
<dbReference type="SUPFAM" id="SSF52096">
    <property type="entry name" value="ClpP/crotonase"/>
    <property type="match status" value="1"/>
</dbReference>
<feature type="domain" description="Peptidase S49 N-terminal proteobacteria" evidence="12">
    <location>
        <begin position="3"/>
        <end position="146"/>
    </location>
</feature>
<dbReference type="Gene3D" id="3.90.226.10">
    <property type="entry name" value="2-enoyl-CoA Hydratase, Chain A, domain 1"/>
    <property type="match status" value="1"/>
</dbReference>
<comment type="similarity">
    <text evidence="2">Belongs to the peptidase S49 family.</text>
</comment>
<feature type="domain" description="Peptidase S49" evidence="11">
    <location>
        <begin position="150"/>
        <end position="287"/>
    </location>
</feature>
<keyword evidence="14" id="KW-1185">Reference proteome</keyword>
<comment type="subcellular location">
    <subcellularLocation>
        <location evidence="1">Cell membrane</location>
    </subcellularLocation>
</comment>
<dbReference type="CDD" id="cd07023">
    <property type="entry name" value="S49_Sppa_N_C"/>
    <property type="match status" value="1"/>
</dbReference>
<evidence type="ECO:0000256" key="2">
    <source>
        <dbReference type="ARBA" id="ARBA00008683"/>
    </source>
</evidence>
<keyword evidence="8 10" id="KW-1133">Transmembrane helix</keyword>